<dbReference type="AlphaFoldDB" id="A0AAD9EPA7"/>
<protein>
    <submittedName>
        <fullName evidence="1">Uncharacterized protein</fullName>
    </submittedName>
</protein>
<dbReference type="Proteomes" id="UP001243330">
    <property type="component" value="Unassembled WGS sequence"/>
</dbReference>
<organism evidence="1 2">
    <name type="scientific">Colletotrichum chrysophilum</name>
    <dbReference type="NCBI Taxonomy" id="1836956"/>
    <lineage>
        <taxon>Eukaryota</taxon>
        <taxon>Fungi</taxon>
        <taxon>Dikarya</taxon>
        <taxon>Ascomycota</taxon>
        <taxon>Pezizomycotina</taxon>
        <taxon>Sordariomycetes</taxon>
        <taxon>Hypocreomycetidae</taxon>
        <taxon>Glomerellales</taxon>
        <taxon>Glomerellaceae</taxon>
        <taxon>Colletotrichum</taxon>
        <taxon>Colletotrichum gloeosporioides species complex</taxon>
    </lineage>
</organism>
<keyword evidence="2" id="KW-1185">Reference proteome</keyword>
<evidence type="ECO:0000313" key="2">
    <source>
        <dbReference type="Proteomes" id="UP001243330"/>
    </source>
</evidence>
<gene>
    <name evidence="1" type="ORF">CCHR01_02728</name>
</gene>
<dbReference type="EMBL" id="JAQOWY010000033">
    <property type="protein sequence ID" value="KAK1854687.1"/>
    <property type="molecule type" value="Genomic_DNA"/>
</dbReference>
<accession>A0AAD9EPA7</accession>
<reference evidence="1" key="1">
    <citation type="submission" date="2023-01" db="EMBL/GenBank/DDBJ databases">
        <title>Colletotrichum chrysophilum M932 genome sequence.</title>
        <authorList>
            <person name="Baroncelli R."/>
        </authorList>
    </citation>
    <scope>NUCLEOTIDE SEQUENCE</scope>
    <source>
        <strain evidence="1">M932</strain>
    </source>
</reference>
<evidence type="ECO:0000313" key="1">
    <source>
        <dbReference type="EMBL" id="KAK1854687.1"/>
    </source>
</evidence>
<proteinExistence type="predicted"/>
<comment type="caution">
    <text evidence="1">The sequence shown here is derived from an EMBL/GenBank/DDBJ whole genome shotgun (WGS) entry which is preliminary data.</text>
</comment>
<sequence length="54" mass="5975">MERKSASAYGLGMWHNTSEWPHSCCIRRSPGCSEAEISTMIKLPTAQQSPECCS</sequence>
<name>A0AAD9EPA7_9PEZI</name>